<protein>
    <recommendedName>
        <fullName evidence="3">PKD/Chitinase domain-containing protein</fullName>
    </recommendedName>
</protein>
<dbReference type="AlphaFoldDB" id="D0LWY1"/>
<dbReference type="Gene3D" id="2.60.40.10">
    <property type="entry name" value="Immunoglobulins"/>
    <property type="match status" value="1"/>
</dbReference>
<dbReference type="KEGG" id="hoh:Hoch_1678"/>
<accession>D0LWY1</accession>
<dbReference type="Proteomes" id="UP000001880">
    <property type="component" value="Chromosome"/>
</dbReference>
<evidence type="ECO:0008006" key="3">
    <source>
        <dbReference type="Google" id="ProtNLM"/>
    </source>
</evidence>
<name>D0LWY1_HALO1</name>
<sequence length="940" mass="97734">MHATELVVTDPGYLSGAVVIGDEPVTNGSVTLRDAGFILQGIIGETGEYGPIVVQRTAEDGTALSYQSEALARFQPRTEVLPGADLVNNTYLRIQRPLAEIEVTGTSATAPTAHDFVYDDSEVSLVALTVRVAAGSDATLDVIQVSSDELLVGDEYVSASVSYGQLGGVSTRTIVVPVLGSGTTSFRGTVYLRTADGLSVSRPLASNSVDLDAGSSCAISWAPIDLSDLDGTGAIEVAMALAHDEPPQVEQQTLGLGGVPATPTQGMTHTLSSPTPGESPFTVGGLLSGDYFVSYARTRFADGAFLDHPYPNDTNLLTVPADEVAYFAGDVTLARVQGSIPLPGMLDPALVSSRRIEALADHAYSSPTRGAYASAPVELSSGAFTLWLSRGPWRLRRHALSASEPEDAGRAPLSAEIRTTQDFYLPDASSSGSFIDFEDDAELGVTGRGLAPVVTASLFLDVAEAAGEEPVLLRCPSLNGSFFEPTRTVEITAMGSCVSREVQELRFMGEPGEYSVNALVYRVGGSLINFRDLRLLINEPQLVEAGGAAVVLQSHMAAGTDTPTRYQVEIEPREVTTAGYLSTLQAPVGPAEPTSQFRLVGDAAAAYHTITASDALSFSDARVCIEFPEHNDDALESTFRLRQFLGGAWVELANPSVDTAGNRACGDTSSVSPFAVTVPQIAADAGPDQRVCVSSSSELAAVTLDGSGSSDPLGQPLSYAWSHAGGTLTSVAPSLNLGVGVYPFSLAVSDGESTSDADEVVVTVEVCESSCYLESSFWQACTPECPCPEGVGDCDADADCQAGLACLFDTGPAYGYDDPEADICGPSCPSEGVGGMEYCTPECPCEIGGGDCDTDDDCSGGLRCLFDAGLAFGYEDRELDVCAAECGGDGAGSWNYCTPECPCDLGGGDCDSDAECMPGLSCVANAGAAYGLPADIDVCQ</sequence>
<dbReference type="STRING" id="502025.Hoch_1678"/>
<dbReference type="InterPro" id="IPR013783">
    <property type="entry name" value="Ig-like_fold"/>
</dbReference>
<organism evidence="1 2">
    <name type="scientific">Haliangium ochraceum (strain DSM 14365 / JCM 11303 / SMP-2)</name>
    <dbReference type="NCBI Taxonomy" id="502025"/>
    <lineage>
        <taxon>Bacteria</taxon>
        <taxon>Pseudomonadati</taxon>
        <taxon>Myxococcota</taxon>
        <taxon>Polyangia</taxon>
        <taxon>Haliangiales</taxon>
        <taxon>Kofleriaceae</taxon>
        <taxon>Haliangium</taxon>
    </lineage>
</organism>
<evidence type="ECO:0000313" key="1">
    <source>
        <dbReference type="EMBL" id="ACY14228.1"/>
    </source>
</evidence>
<dbReference type="HOGENOM" id="CLU_312109_0_0_7"/>
<dbReference type="eggNOG" id="COG3291">
    <property type="taxonomic scope" value="Bacteria"/>
</dbReference>
<dbReference type="eggNOG" id="COG5184">
    <property type="taxonomic scope" value="Bacteria"/>
</dbReference>
<evidence type="ECO:0000313" key="2">
    <source>
        <dbReference type="Proteomes" id="UP000001880"/>
    </source>
</evidence>
<keyword evidence="2" id="KW-1185">Reference proteome</keyword>
<proteinExistence type="predicted"/>
<dbReference type="EMBL" id="CP001804">
    <property type="protein sequence ID" value="ACY14228.1"/>
    <property type="molecule type" value="Genomic_DNA"/>
</dbReference>
<dbReference type="Pfam" id="PF22352">
    <property type="entry name" value="K319L-like_PKD"/>
    <property type="match status" value="1"/>
</dbReference>
<gene>
    <name evidence="1" type="ordered locus">Hoch_1678</name>
</gene>
<reference evidence="1 2" key="1">
    <citation type="journal article" date="2010" name="Stand. Genomic Sci.">
        <title>Complete genome sequence of Haliangium ochraceum type strain (SMP-2).</title>
        <authorList>
            <consortium name="US DOE Joint Genome Institute (JGI-PGF)"/>
            <person name="Ivanova N."/>
            <person name="Daum C."/>
            <person name="Lang E."/>
            <person name="Abt B."/>
            <person name="Kopitz M."/>
            <person name="Saunders E."/>
            <person name="Lapidus A."/>
            <person name="Lucas S."/>
            <person name="Glavina Del Rio T."/>
            <person name="Nolan M."/>
            <person name="Tice H."/>
            <person name="Copeland A."/>
            <person name="Cheng J.F."/>
            <person name="Chen F."/>
            <person name="Bruce D."/>
            <person name="Goodwin L."/>
            <person name="Pitluck S."/>
            <person name="Mavromatis K."/>
            <person name="Pati A."/>
            <person name="Mikhailova N."/>
            <person name="Chen A."/>
            <person name="Palaniappan K."/>
            <person name="Land M."/>
            <person name="Hauser L."/>
            <person name="Chang Y.J."/>
            <person name="Jeffries C.D."/>
            <person name="Detter J.C."/>
            <person name="Brettin T."/>
            <person name="Rohde M."/>
            <person name="Goker M."/>
            <person name="Bristow J."/>
            <person name="Markowitz V."/>
            <person name="Eisen J.A."/>
            <person name="Hugenholtz P."/>
            <person name="Kyrpides N.C."/>
            <person name="Klenk H.P."/>
        </authorList>
    </citation>
    <scope>NUCLEOTIDE SEQUENCE [LARGE SCALE GENOMIC DNA]</scope>
    <source>
        <strain evidence="2">DSM 14365 / CIP 107738 / JCM 11303 / AJ 13395 / SMP-2</strain>
    </source>
</reference>